<reference evidence="3" key="1">
    <citation type="journal article" date="2019" name="Int. J. Syst. Evol. Microbiol.">
        <title>The Global Catalogue of Microorganisms (GCM) 10K type strain sequencing project: providing services to taxonomists for standard genome sequencing and annotation.</title>
        <authorList>
            <consortium name="The Broad Institute Genomics Platform"/>
            <consortium name="The Broad Institute Genome Sequencing Center for Infectious Disease"/>
            <person name="Wu L."/>
            <person name="Ma J."/>
        </authorList>
    </citation>
    <scope>NUCLEOTIDE SEQUENCE [LARGE SCALE GENOMIC DNA]</scope>
    <source>
        <strain evidence="3">JCM 17137</strain>
    </source>
</reference>
<gene>
    <name evidence="2" type="ORF">GCM10022402_42240</name>
</gene>
<accession>A0ABP7GBA5</accession>
<keyword evidence="3" id="KW-1185">Reference proteome</keyword>
<feature type="region of interest" description="Disordered" evidence="1">
    <location>
        <begin position="36"/>
        <end position="61"/>
    </location>
</feature>
<evidence type="ECO:0000256" key="1">
    <source>
        <dbReference type="SAM" id="MobiDB-lite"/>
    </source>
</evidence>
<proteinExistence type="predicted"/>
<evidence type="ECO:0000313" key="3">
    <source>
        <dbReference type="Proteomes" id="UP001500908"/>
    </source>
</evidence>
<sequence>MGAVGVFFRSLVPRSLRDLGSLWAAVEALARFAHRLPSPPHTGIDGHTPAGRVTNLPEHHT</sequence>
<protein>
    <submittedName>
        <fullName evidence="2">Uncharacterized protein</fullName>
    </submittedName>
</protein>
<evidence type="ECO:0000313" key="2">
    <source>
        <dbReference type="EMBL" id="GAA3759863.1"/>
    </source>
</evidence>
<dbReference type="EMBL" id="BAABDD010000029">
    <property type="protein sequence ID" value="GAA3759863.1"/>
    <property type="molecule type" value="Genomic_DNA"/>
</dbReference>
<comment type="caution">
    <text evidence="2">The sequence shown here is derived from an EMBL/GenBank/DDBJ whole genome shotgun (WGS) entry which is preliminary data.</text>
</comment>
<name>A0ABP7GBA5_9ACTN</name>
<organism evidence="2 3">
    <name type="scientific">Salinactinospora qingdaonensis</name>
    <dbReference type="NCBI Taxonomy" id="702744"/>
    <lineage>
        <taxon>Bacteria</taxon>
        <taxon>Bacillati</taxon>
        <taxon>Actinomycetota</taxon>
        <taxon>Actinomycetes</taxon>
        <taxon>Streptosporangiales</taxon>
        <taxon>Nocardiopsidaceae</taxon>
        <taxon>Salinactinospora</taxon>
    </lineage>
</organism>
<dbReference type="Proteomes" id="UP001500908">
    <property type="component" value="Unassembled WGS sequence"/>
</dbReference>